<feature type="region of interest" description="Disordered" evidence="12">
    <location>
        <begin position="311"/>
        <end position="330"/>
    </location>
</feature>
<evidence type="ECO:0000256" key="12">
    <source>
        <dbReference type="SAM" id="MobiDB-lite"/>
    </source>
</evidence>
<keyword evidence="6" id="KW-0119">Carbohydrate metabolism</keyword>
<dbReference type="EMBL" id="CP006018">
    <property type="protein sequence ID" value="AIC91386.1"/>
    <property type="molecule type" value="Genomic_DNA"/>
</dbReference>
<dbReference type="PANTHER" id="PTHR10353">
    <property type="entry name" value="GLYCOSYL HYDROLASE"/>
    <property type="match status" value="1"/>
</dbReference>
<dbReference type="PROSITE" id="PS00653">
    <property type="entry name" value="GLYCOSYL_HYDROL_F1_2"/>
    <property type="match status" value="1"/>
</dbReference>
<evidence type="ECO:0000256" key="2">
    <source>
        <dbReference type="ARBA" id="ARBA00010838"/>
    </source>
</evidence>
<dbReference type="InterPro" id="IPR017853">
    <property type="entry name" value="GH"/>
</dbReference>
<feature type="binding site" evidence="10">
    <location>
        <position position="168"/>
    </location>
    <ligand>
        <name>substrate</name>
    </ligand>
</feature>
<evidence type="ECO:0000313" key="13">
    <source>
        <dbReference type="EMBL" id="AIC91386.1"/>
    </source>
</evidence>
<dbReference type="PRINTS" id="PR00131">
    <property type="entry name" value="GLHYDRLASE1"/>
</dbReference>
<comment type="similarity">
    <text evidence="2 11">Belongs to the glycosyl hydrolase 1 family.</text>
</comment>
<dbReference type="EC" id="3.2.1.21" evidence="3 11"/>
<dbReference type="KEGG" id="bii:BINDI_0100"/>
<feature type="active site" description="Nucleophile" evidence="9">
    <location>
        <position position="380"/>
    </location>
</feature>
<dbReference type="InterPro" id="IPR017736">
    <property type="entry name" value="Glyco_hydro_1_beta-glucosidase"/>
</dbReference>
<evidence type="ECO:0000256" key="5">
    <source>
        <dbReference type="ARBA" id="ARBA00023001"/>
    </source>
</evidence>
<keyword evidence="5" id="KW-0136">Cellulose degradation</keyword>
<dbReference type="GO" id="GO:0030245">
    <property type="term" value="P:cellulose catabolic process"/>
    <property type="evidence" value="ECO:0007669"/>
    <property type="project" value="UniProtKB-KW"/>
</dbReference>
<keyword evidence="14" id="KW-1185">Reference proteome</keyword>
<dbReference type="GO" id="GO:0008422">
    <property type="term" value="F:beta-glucosidase activity"/>
    <property type="evidence" value="ECO:0007669"/>
    <property type="project" value="UniProtKB-EC"/>
</dbReference>
<evidence type="ECO:0000256" key="8">
    <source>
        <dbReference type="ARBA" id="ARBA00023326"/>
    </source>
</evidence>
<evidence type="ECO:0000256" key="4">
    <source>
        <dbReference type="ARBA" id="ARBA00022801"/>
    </source>
</evidence>
<evidence type="ECO:0000256" key="11">
    <source>
        <dbReference type="RuleBase" id="RU361175"/>
    </source>
</evidence>
<dbReference type="Pfam" id="PF00232">
    <property type="entry name" value="Glyco_hydro_1"/>
    <property type="match status" value="1"/>
</dbReference>
<feature type="binding site" evidence="10">
    <location>
        <position position="124"/>
    </location>
    <ligand>
        <name>substrate</name>
    </ligand>
</feature>
<dbReference type="SUPFAM" id="SSF51445">
    <property type="entry name" value="(Trans)glycosidases"/>
    <property type="match status" value="1"/>
</dbReference>
<evidence type="ECO:0000256" key="9">
    <source>
        <dbReference type="PIRSR" id="PIRSR617736-1"/>
    </source>
</evidence>
<dbReference type="NCBIfam" id="TIGR03356">
    <property type="entry name" value="BGL"/>
    <property type="match status" value="1"/>
</dbReference>
<gene>
    <name evidence="13" type="ORF">BINDI_0100</name>
</gene>
<dbReference type="InterPro" id="IPR033132">
    <property type="entry name" value="GH_1_N_CS"/>
</dbReference>
<dbReference type="GO" id="GO:0005829">
    <property type="term" value="C:cytosol"/>
    <property type="evidence" value="ECO:0007669"/>
    <property type="project" value="TreeGrafter"/>
</dbReference>
<dbReference type="Proteomes" id="UP000028569">
    <property type="component" value="Chromosome"/>
</dbReference>
<evidence type="ECO:0000256" key="1">
    <source>
        <dbReference type="ARBA" id="ARBA00000448"/>
    </source>
</evidence>
<feature type="binding site" evidence="10">
    <location>
        <position position="433"/>
    </location>
    <ligand>
        <name>substrate</name>
    </ligand>
</feature>
<sequence length="479" mass="53304">MSETSRFAFPSDFTWGTATASFQVEGATREEGRADSIWDTFCREPGRILDGSNGDQACDEYHRYPEDIALMKEMGVGAYRLSVAWPRIFPSARGGVNQAGLDHYRRVLDMLREEGIKPVVTLYHWDLPQYLQDAGGWANRDTAKRYAEYAGVLAGAFGDSVDTWTTLNEPWCTAYLGYGNGVHAPGIRDYDQTLAAVHHLNLAHGLGAQAIRAELGDKARVSVTLNLQVTRAQSQSEEDRAAKIRADLFANEVWLGPMLAGTYDPRIREAAQGVTDWRFVQEGDLETIHQPLDVLGINYYSTTYVQASHGEDSPARAAVGPQGSLPDQEANAMPAQESVETLPPRGELTAMGWNQEPQGLTDLLLEVSRRFPDLDLMVTENGSAWEDEVSPDSSQAKGKIVHDPKRVVYLEQHIGAVADAIRDGARVTGYFAWSLLDNFEWALGYTRRFGLIRVEYPTQERIWKDSGLRYAQIVRDNAI</sequence>
<protein>
    <recommendedName>
        <fullName evidence="3 11">Beta-glucosidase</fullName>
        <ecNumber evidence="3 11">3.2.1.21</ecNumber>
    </recommendedName>
</protein>
<reference evidence="13 14" key="1">
    <citation type="journal article" date="2014" name="Appl. Environ. Microbiol.">
        <title>Genomic encyclopedia of type strains of the genus Bifidobacterium.</title>
        <authorList>
            <person name="Milani C."/>
            <person name="Lugli G.A."/>
            <person name="Duranti S."/>
            <person name="Turroni F."/>
            <person name="Bottacini F."/>
            <person name="Mangifesta M."/>
            <person name="Sanchez B."/>
            <person name="Viappiani A."/>
            <person name="Mancabelli L."/>
            <person name="Taminiau B."/>
            <person name="Delcenserie V."/>
            <person name="Barrangou R."/>
            <person name="Margolles A."/>
            <person name="van Sinderen D."/>
            <person name="Ventura M."/>
        </authorList>
    </citation>
    <scope>NUCLEOTIDE SEQUENCE [LARGE SCALE GENOMIC DNA]</scope>
    <source>
        <strain evidence="13 14">LMG 11587</strain>
    </source>
</reference>
<keyword evidence="4 11" id="KW-0378">Hydrolase</keyword>
<dbReference type="InterPro" id="IPR001360">
    <property type="entry name" value="Glyco_hydro_1"/>
</dbReference>
<dbReference type="RefSeq" id="WP_033491723.1">
    <property type="nucleotide sequence ID" value="NZ_CP006018.1"/>
</dbReference>
<dbReference type="OrthoDB" id="9765195at2"/>
<keyword evidence="7 11" id="KW-0326">Glycosidase</keyword>
<accession>A0A087VSR2</accession>
<dbReference type="HOGENOM" id="CLU_001859_1_3_11"/>
<feature type="binding site" evidence="10">
    <location>
        <position position="300"/>
    </location>
    <ligand>
        <name>substrate</name>
    </ligand>
</feature>
<dbReference type="AlphaFoldDB" id="A0A087VSR2"/>
<organism evidence="13 14">
    <name type="scientific">Bifidobacterium [indicum] DSM 20214 = LMG 11587</name>
    <dbReference type="NCBI Taxonomy" id="1341694"/>
    <lineage>
        <taxon>Bacteria</taxon>
        <taxon>Bacillati</taxon>
        <taxon>Actinomycetota</taxon>
        <taxon>Actinomycetes</taxon>
        <taxon>Bifidobacteriales</taxon>
        <taxon>Bifidobacteriaceae</taxon>
        <taxon>Bifidobacterium</taxon>
    </lineage>
</organism>
<feature type="binding site" evidence="10">
    <location>
        <position position="23"/>
    </location>
    <ligand>
        <name>substrate</name>
    </ligand>
</feature>
<evidence type="ECO:0000256" key="7">
    <source>
        <dbReference type="ARBA" id="ARBA00023295"/>
    </source>
</evidence>
<keyword evidence="8" id="KW-0624">Polysaccharide degradation</keyword>
<dbReference type="Gene3D" id="3.20.20.80">
    <property type="entry name" value="Glycosidases"/>
    <property type="match status" value="1"/>
</dbReference>
<evidence type="ECO:0000256" key="6">
    <source>
        <dbReference type="ARBA" id="ARBA00023277"/>
    </source>
</evidence>
<name>A0A087VSR2_9BIFI</name>
<evidence type="ECO:0000313" key="14">
    <source>
        <dbReference type="Proteomes" id="UP000028569"/>
    </source>
</evidence>
<dbReference type="FunFam" id="3.20.20.80:FF:000004">
    <property type="entry name" value="Beta-glucosidase 6-phospho-beta-glucosidase"/>
    <property type="match status" value="1"/>
</dbReference>
<proteinExistence type="inferred from homology"/>
<feature type="binding site" evidence="10">
    <location>
        <begin position="440"/>
        <end position="441"/>
    </location>
    <ligand>
        <name>substrate</name>
    </ligand>
</feature>
<feature type="active site" description="Proton donor" evidence="9">
    <location>
        <position position="169"/>
    </location>
</feature>
<evidence type="ECO:0000256" key="10">
    <source>
        <dbReference type="PIRSR" id="PIRSR617736-2"/>
    </source>
</evidence>
<evidence type="ECO:0000256" key="3">
    <source>
        <dbReference type="ARBA" id="ARBA00012744"/>
    </source>
</evidence>
<dbReference type="PANTHER" id="PTHR10353:SF36">
    <property type="entry name" value="LP05116P"/>
    <property type="match status" value="1"/>
</dbReference>
<comment type="catalytic activity">
    <reaction evidence="1 11">
        <text>Hydrolysis of terminal, non-reducing beta-D-glucosyl residues with release of beta-D-glucose.</text>
        <dbReference type="EC" id="3.2.1.21"/>
    </reaction>
</comment>